<protein>
    <submittedName>
        <fullName evidence="10">Uncharacterized protein</fullName>
    </submittedName>
</protein>
<feature type="region of interest" description="Disordered" evidence="5">
    <location>
        <begin position="492"/>
        <end position="513"/>
    </location>
</feature>
<dbReference type="Gene3D" id="1.20.58.390">
    <property type="entry name" value="Neurotransmitter-gated ion-channel transmembrane domain"/>
    <property type="match status" value="1"/>
</dbReference>
<dbReference type="EMBL" id="JBICBT010000334">
    <property type="protein sequence ID" value="KAL3117152.1"/>
    <property type="molecule type" value="Genomic_DNA"/>
</dbReference>
<comment type="subcellular location">
    <subcellularLocation>
        <location evidence="1">Membrane</location>
        <topology evidence="1">Multi-pass membrane protein</topology>
    </subcellularLocation>
</comment>
<feature type="signal peptide" evidence="7">
    <location>
        <begin position="1"/>
        <end position="16"/>
    </location>
</feature>
<evidence type="ECO:0000313" key="10">
    <source>
        <dbReference type="EMBL" id="KAL3117152.1"/>
    </source>
</evidence>
<dbReference type="SUPFAM" id="SSF63712">
    <property type="entry name" value="Nicotinic receptor ligand binding domain-like"/>
    <property type="match status" value="1"/>
</dbReference>
<dbReference type="InterPro" id="IPR006201">
    <property type="entry name" value="Neur_channel"/>
</dbReference>
<feature type="region of interest" description="Disordered" evidence="5">
    <location>
        <begin position="105"/>
        <end position="125"/>
    </location>
</feature>
<dbReference type="Pfam" id="PF02931">
    <property type="entry name" value="Neur_chan_LBD"/>
    <property type="match status" value="1"/>
</dbReference>
<dbReference type="AlphaFoldDB" id="A0ABD2LPI1"/>
<evidence type="ECO:0000256" key="1">
    <source>
        <dbReference type="ARBA" id="ARBA00004141"/>
    </source>
</evidence>
<dbReference type="FunFam" id="1.20.58.390:FF:000062">
    <property type="entry name" value="Neurotransmitter-gated ion-channel transmembrane region"/>
    <property type="match status" value="1"/>
</dbReference>
<dbReference type="InterPro" id="IPR006202">
    <property type="entry name" value="Neur_chan_lig-bd"/>
</dbReference>
<dbReference type="Gene3D" id="2.70.170.10">
    <property type="entry name" value="Neurotransmitter-gated ion-channel ligand-binding domain"/>
    <property type="match status" value="1"/>
</dbReference>
<feature type="compositionally biased region" description="Low complexity" evidence="5">
    <location>
        <begin position="53"/>
        <end position="66"/>
    </location>
</feature>
<proteinExistence type="predicted"/>
<comment type="caution">
    <text evidence="10">The sequence shown here is derived from an EMBL/GenBank/DDBJ whole genome shotgun (WGS) entry which is preliminary data.</text>
</comment>
<evidence type="ECO:0000256" key="3">
    <source>
        <dbReference type="ARBA" id="ARBA00022989"/>
    </source>
</evidence>
<evidence type="ECO:0000256" key="4">
    <source>
        <dbReference type="ARBA" id="ARBA00023136"/>
    </source>
</evidence>
<sequence>MCAFLFSFPLAVLCLSSQIVEDKRTEISSMAKSANFARLRHLRKNDENDNTMPRSSSISPPGSQLSAGGSPPEEKMMRKRFYYELLMEAEEDEEEAAQLAAHLRRKRRRTTQSHPGGHLGMDSGSFRSLRRKEMPVTYRLHDDLLRYYRKGTRPVTHPSKIISVSMSVFLYQIIKLDAVKNTISLSGSFELYWQDEFLQWDPGTYDGATEIFLASTDIWIPEFSLYYSVNFNDAVKLQSNNDVRVNYTGHVRYWIPFSTESLCSSVDVKFFPFDIQRCTLLLGSWAHSNDSIKYSLFSKNLSLIDFYDNQEWQLDLAQSHITSDGFLYDYLDPPLFWEMVVIDLVVGRQSFYYVFNLVIPSAIITLVAVIGFHTPSTSGKMRDAKFRLGIMTLMSMSMILLAIVEDMPKFSISSSRKGRGSFSGIPLIGLYYFMLLAIVGMSTVTTSMFVYVERNVRIHHHVPFYLRWMIAIERRKRRISMGYSFRFSKAKRAREAQRQQKHNGGEDGGGEMDTLLTSTPATTACGRRSSRMGSALCGHLNGFAGIGGSDSNLLRCVSPTPSERHRNAEAEKTTATTTKVVAKSLLRLMPRRSGDGRKRTSGSAKSTREQKEVEESFPLPTSMLRKRHSLLHQDKLLLYQCFQQLIDELAFGLCRLERNVQGIRQDIVSMTPQNDMESDWQKAIRRLELLSLVFYVSLLFTTMWLFFYHDWYCSIGHNPCGQQNLKCPWLTSDPTSPKPLTPPPNCRCFRGYPSRIGRSADAGGKGKALISSAAPEEEEGGGLFLPTDHPPPAIGPIACRALHPAIWTTKECTDGMEGQGEGKQCDHPSHYFSVSAPTVPSPAPLHPFRFLIARQ</sequence>
<evidence type="ECO:0000256" key="5">
    <source>
        <dbReference type="SAM" id="MobiDB-lite"/>
    </source>
</evidence>
<reference evidence="10 11" key="1">
    <citation type="submission" date="2024-10" db="EMBL/GenBank/DDBJ databases">
        <authorList>
            <person name="Kim D."/>
        </authorList>
    </citation>
    <scope>NUCLEOTIDE SEQUENCE [LARGE SCALE GENOMIC DNA]</scope>
    <source>
        <strain evidence="10">BH-2024</strain>
    </source>
</reference>
<dbReference type="CDD" id="cd19051">
    <property type="entry name" value="LGIC_TM_cation"/>
    <property type="match status" value="1"/>
</dbReference>
<dbReference type="PRINTS" id="PR00252">
    <property type="entry name" value="NRIONCHANNEL"/>
</dbReference>
<feature type="chain" id="PRO_5044881965" evidence="7">
    <location>
        <begin position="17"/>
        <end position="855"/>
    </location>
</feature>
<dbReference type="Proteomes" id="UP001620626">
    <property type="component" value="Unassembled WGS sequence"/>
</dbReference>
<evidence type="ECO:0000259" key="8">
    <source>
        <dbReference type="Pfam" id="PF02931"/>
    </source>
</evidence>
<evidence type="ECO:0000256" key="7">
    <source>
        <dbReference type="SAM" id="SignalP"/>
    </source>
</evidence>
<dbReference type="Pfam" id="PF02932">
    <property type="entry name" value="Neur_chan_memb"/>
    <property type="match status" value="1"/>
</dbReference>
<evidence type="ECO:0000259" key="9">
    <source>
        <dbReference type="Pfam" id="PF02932"/>
    </source>
</evidence>
<organism evidence="10 11">
    <name type="scientific">Heterodera trifolii</name>
    <dbReference type="NCBI Taxonomy" id="157864"/>
    <lineage>
        <taxon>Eukaryota</taxon>
        <taxon>Metazoa</taxon>
        <taxon>Ecdysozoa</taxon>
        <taxon>Nematoda</taxon>
        <taxon>Chromadorea</taxon>
        <taxon>Rhabditida</taxon>
        <taxon>Tylenchina</taxon>
        <taxon>Tylenchomorpha</taxon>
        <taxon>Tylenchoidea</taxon>
        <taxon>Heteroderidae</taxon>
        <taxon>Heteroderinae</taxon>
        <taxon>Heterodera</taxon>
    </lineage>
</organism>
<feature type="domain" description="Neurotransmitter-gated ion-channel ligand-binding" evidence="8">
    <location>
        <begin position="138"/>
        <end position="323"/>
    </location>
</feature>
<evidence type="ECO:0000313" key="11">
    <source>
        <dbReference type="Proteomes" id="UP001620626"/>
    </source>
</evidence>
<keyword evidence="7" id="KW-0732">Signal</keyword>
<dbReference type="GO" id="GO:0016020">
    <property type="term" value="C:membrane"/>
    <property type="evidence" value="ECO:0007669"/>
    <property type="project" value="UniProtKB-SubCell"/>
</dbReference>
<dbReference type="InterPro" id="IPR006029">
    <property type="entry name" value="Neurotrans-gated_channel_TM"/>
</dbReference>
<feature type="transmembrane region" description="Helical" evidence="6">
    <location>
        <begin position="424"/>
        <end position="452"/>
    </location>
</feature>
<keyword evidence="2 6" id="KW-0812">Transmembrane</keyword>
<feature type="region of interest" description="Disordered" evidence="5">
    <location>
        <begin position="40"/>
        <end position="73"/>
    </location>
</feature>
<feature type="domain" description="Neurotransmitter-gated ion-channel transmembrane" evidence="9">
    <location>
        <begin position="357"/>
        <end position="706"/>
    </location>
</feature>
<feature type="transmembrane region" description="Helical" evidence="6">
    <location>
        <begin position="384"/>
        <end position="404"/>
    </location>
</feature>
<gene>
    <name evidence="10" type="ORF">niasHT_007555</name>
</gene>
<dbReference type="PANTHER" id="PTHR18945">
    <property type="entry name" value="NEUROTRANSMITTER GATED ION CHANNEL"/>
    <property type="match status" value="1"/>
</dbReference>
<dbReference type="InterPro" id="IPR036719">
    <property type="entry name" value="Neuro-gated_channel_TM_sf"/>
</dbReference>
<keyword evidence="11" id="KW-1185">Reference proteome</keyword>
<dbReference type="InterPro" id="IPR038050">
    <property type="entry name" value="Neuro_actylchol_rec"/>
</dbReference>
<feature type="region of interest" description="Disordered" evidence="5">
    <location>
        <begin position="589"/>
        <end position="617"/>
    </location>
</feature>
<dbReference type="InterPro" id="IPR036734">
    <property type="entry name" value="Neur_chan_lig-bd_sf"/>
</dbReference>
<dbReference type="SUPFAM" id="SSF90112">
    <property type="entry name" value="Neurotransmitter-gated ion-channel transmembrane pore"/>
    <property type="match status" value="1"/>
</dbReference>
<evidence type="ECO:0000256" key="6">
    <source>
        <dbReference type="SAM" id="Phobius"/>
    </source>
</evidence>
<evidence type="ECO:0000256" key="2">
    <source>
        <dbReference type="ARBA" id="ARBA00022692"/>
    </source>
</evidence>
<keyword evidence="4 6" id="KW-0472">Membrane</keyword>
<accession>A0ABD2LPI1</accession>
<feature type="transmembrane region" description="Helical" evidence="6">
    <location>
        <begin position="689"/>
        <end position="708"/>
    </location>
</feature>
<keyword evidence="3 6" id="KW-1133">Transmembrane helix</keyword>
<name>A0ABD2LPI1_9BILA</name>
<feature type="transmembrane region" description="Helical" evidence="6">
    <location>
        <begin position="351"/>
        <end position="372"/>
    </location>
</feature>
<dbReference type="FunFam" id="2.70.170.10:FF:000028">
    <property type="entry name" value="AcetylCholine Receptor"/>
    <property type="match status" value="1"/>
</dbReference>
<dbReference type="CDD" id="cd18989">
    <property type="entry name" value="LGIC_ECD_cation"/>
    <property type="match status" value="1"/>
</dbReference>